<dbReference type="OrthoDB" id="10057598at2759"/>
<gene>
    <name evidence="1" type="ORF">EJ02DRAFT_457879</name>
</gene>
<name>A0A6A5SCT8_9PLEO</name>
<dbReference type="Proteomes" id="UP000800038">
    <property type="component" value="Unassembled WGS sequence"/>
</dbReference>
<dbReference type="AlphaFoldDB" id="A0A6A5SCT8"/>
<protein>
    <submittedName>
        <fullName evidence="1">Uncharacterized protein</fullName>
    </submittedName>
</protein>
<dbReference type="EMBL" id="ML976105">
    <property type="protein sequence ID" value="KAF1938421.1"/>
    <property type="molecule type" value="Genomic_DNA"/>
</dbReference>
<sequence>MFGAFTATETEVVGRWIDALGQQTRSVGERLARVSLRVAKTADILTQYPVFADDTVTKHLFESEQPATDLEGLGGSLSTPILHKLLPIWFTHVCLLEGFAGTPSRTANPATCAVIGLLRIYYGFDSIESGVAGMDEVHRIECLDIVQLGLQIIDGTGLPRPASVKDMLDLWPSEFAVDMLHLSMRPEARKGLLLGLASAMVVMHEAVAASTLLGEAERIVLASLVLKEREKLAVCLDGVRGDEEHFKQYQQGYRLGVAKVRECFETR</sequence>
<accession>A0A6A5SCT8</accession>
<evidence type="ECO:0000313" key="2">
    <source>
        <dbReference type="Proteomes" id="UP000800038"/>
    </source>
</evidence>
<organism evidence="1 2">
    <name type="scientific">Clathrospora elynae</name>
    <dbReference type="NCBI Taxonomy" id="706981"/>
    <lineage>
        <taxon>Eukaryota</taxon>
        <taxon>Fungi</taxon>
        <taxon>Dikarya</taxon>
        <taxon>Ascomycota</taxon>
        <taxon>Pezizomycotina</taxon>
        <taxon>Dothideomycetes</taxon>
        <taxon>Pleosporomycetidae</taxon>
        <taxon>Pleosporales</taxon>
        <taxon>Diademaceae</taxon>
        <taxon>Clathrospora</taxon>
    </lineage>
</organism>
<evidence type="ECO:0000313" key="1">
    <source>
        <dbReference type="EMBL" id="KAF1938421.1"/>
    </source>
</evidence>
<keyword evidence="2" id="KW-1185">Reference proteome</keyword>
<reference evidence="1" key="1">
    <citation type="journal article" date="2020" name="Stud. Mycol.">
        <title>101 Dothideomycetes genomes: a test case for predicting lifestyles and emergence of pathogens.</title>
        <authorList>
            <person name="Haridas S."/>
            <person name="Albert R."/>
            <person name="Binder M."/>
            <person name="Bloem J."/>
            <person name="Labutti K."/>
            <person name="Salamov A."/>
            <person name="Andreopoulos B."/>
            <person name="Baker S."/>
            <person name="Barry K."/>
            <person name="Bills G."/>
            <person name="Bluhm B."/>
            <person name="Cannon C."/>
            <person name="Castanera R."/>
            <person name="Culley D."/>
            <person name="Daum C."/>
            <person name="Ezra D."/>
            <person name="Gonzalez J."/>
            <person name="Henrissat B."/>
            <person name="Kuo A."/>
            <person name="Liang C."/>
            <person name="Lipzen A."/>
            <person name="Lutzoni F."/>
            <person name="Magnuson J."/>
            <person name="Mondo S."/>
            <person name="Nolan M."/>
            <person name="Ohm R."/>
            <person name="Pangilinan J."/>
            <person name="Park H.-J."/>
            <person name="Ramirez L."/>
            <person name="Alfaro M."/>
            <person name="Sun H."/>
            <person name="Tritt A."/>
            <person name="Yoshinaga Y."/>
            <person name="Zwiers L.-H."/>
            <person name="Turgeon B."/>
            <person name="Goodwin S."/>
            <person name="Spatafora J."/>
            <person name="Crous P."/>
            <person name="Grigoriev I."/>
        </authorList>
    </citation>
    <scope>NUCLEOTIDE SEQUENCE</scope>
    <source>
        <strain evidence="1">CBS 161.51</strain>
    </source>
</reference>
<proteinExistence type="predicted"/>